<dbReference type="PROSITE" id="PS51318">
    <property type="entry name" value="TAT"/>
    <property type="match status" value="1"/>
</dbReference>
<sequence>MKKRFKPSQSFKDHQVTDESVYLSRRKVLAQMGFAGVGALISQKASAFDWWQQGDDDNTPPMTQSLTYSADKSQQQTLTPFEKVTQYNNFYEFGTSKEAPAENAQNFKTNPWQLSIEGLVEKPITLDYDDLLKRFALQERIYRLRCVEAWSMVIPWIGFELGELIKQAKPLSSARYVQFETLYDPEQMPGQKSRILGGGLDYPYVEALRLDEAMHPLTLMSVGLYGKTLPPQNGAPVRLVVPWKYGFKSIKSIVKIRLTDNQPLTTWNKIAPQEYGFYANVNPNVDHPRWSQATERRITAGGLFSTKRIDTELFNGYQEVASLYRDIDLKLQF</sequence>
<dbReference type="InterPro" id="IPR000572">
    <property type="entry name" value="OxRdtase_Mopterin-bd_dom"/>
</dbReference>
<evidence type="ECO:0000256" key="3">
    <source>
        <dbReference type="ARBA" id="ARBA00022729"/>
    </source>
</evidence>
<evidence type="ECO:0000256" key="5">
    <source>
        <dbReference type="HAMAP-Rule" id="MF_01206"/>
    </source>
</evidence>
<accession>A0AB39HG60</accession>
<feature type="binding site" evidence="5">
    <location>
        <begin position="249"/>
        <end position="251"/>
    </location>
    <ligand>
        <name>Mo-molybdopterin</name>
        <dbReference type="ChEBI" id="CHEBI:71302"/>
    </ligand>
</feature>
<gene>
    <name evidence="5 7" type="primary">msrP</name>
    <name evidence="7" type="ORF">AB0763_15250</name>
</gene>
<evidence type="ECO:0000256" key="2">
    <source>
        <dbReference type="ARBA" id="ARBA00022723"/>
    </source>
</evidence>
<evidence type="ECO:0000256" key="1">
    <source>
        <dbReference type="ARBA" id="ARBA00022505"/>
    </source>
</evidence>
<dbReference type="HAMAP" id="MF_01206">
    <property type="entry name" value="MsrP"/>
    <property type="match status" value="1"/>
</dbReference>
<dbReference type="GO" id="GO:0030091">
    <property type="term" value="P:protein repair"/>
    <property type="evidence" value="ECO:0007669"/>
    <property type="project" value="UniProtKB-UniRule"/>
</dbReference>
<dbReference type="Pfam" id="PF00174">
    <property type="entry name" value="Oxidored_molyb"/>
    <property type="match status" value="1"/>
</dbReference>
<feature type="binding site" evidence="5">
    <location>
        <position position="181"/>
    </location>
    <ligand>
        <name>Mo-molybdopterin</name>
        <dbReference type="ChEBI" id="CHEBI:71302"/>
    </ligand>
</feature>
<dbReference type="PANTHER" id="PTHR43032:SF3">
    <property type="entry name" value="PROTEIN-METHIONINE-SULFOXIDE REDUCTASE CATALYTIC SUBUNIT MSRP"/>
    <property type="match status" value="1"/>
</dbReference>
<dbReference type="PANTHER" id="PTHR43032">
    <property type="entry name" value="PROTEIN-METHIONINE-SULFOXIDE REDUCTASE"/>
    <property type="match status" value="1"/>
</dbReference>
<proteinExistence type="inferred from homology"/>
<dbReference type="GO" id="GO:0043546">
    <property type="term" value="F:molybdopterin cofactor binding"/>
    <property type="evidence" value="ECO:0007669"/>
    <property type="project" value="UniProtKB-UniRule"/>
</dbReference>
<dbReference type="CDD" id="cd02107">
    <property type="entry name" value="YedY_like_Moco"/>
    <property type="match status" value="1"/>
</dbReference>
<keyword evidence="2 5" id="KW-0479">Metal-binding</keyword>
<comment type="function">
    <text evidence="5">Part of the MsrPQ system that repairs oxidized periplasmic proteins containing methionine sulfoxide residues (Met-O), using respiratory chain electrons. Thus protects these proteins from oxidative-stress damage caused by reactive species of oxygen and chlorine generated by the host defense mechanisms. MsrPQ is essential for the maintenance of envelope integrity under bleach stress, rescuing a wide series of structurally unrelated periplasmic proteins from methionine oxidation. The catalytic subunit MsrP is non-stereospecific, being able to reduce both (R-) and (S-) diastereoisomers of methionine sulfoxide.</text>
</comment>
<dbReference type="NCBIfam" id="NF003767">
    <property type="entry name" value="PRK05363.1"/>
    <property type="match status" value="1"/>
</dbReference>
<comment type="catalytic activity">
    <reaction evidence="5">
        <text>L-methionyl-[protein] + a quinone + H2O = L-methionyl-(S)-S-oxide-[protein] + a quinol</text>
        <dbReference type="Rhea" id="RHEA:51292"/>
        <dbReference type="Rhea" id="RHEA-COMP:12313"/>
        <dbReference type="Rhea" id="RHEA-COMP:12315"/>
        <dbReference type="ChEBI" id="CHEBI:15377"/>
        <dbReference type="ChEBI" id="CHEBI:16044"/>
        <dbReference type="ChEBI" id="CHEBI:24646"/>
        <dbReference type="ChEBI" id="CHEBI:44120"/>
        <dbReference type="ChEBI" id="CHEBI:132124"/>
    </reaction>
</comment>
<comment type="similarity">
    <text evidence="5">Belongs to the MsrP family.</text>
</comment>
<protein>
    <recommendedName>
        <fullName evidence="5">Protein-methionine-sulfoxide reductase catalytic subunit MsrP</fullName>
        <ecNumber evidence="5">1.8.5.-</ecNumber>
    </recommendedName>
</protein>
<evidence type="ECO:0000259" key="6">
    <source>
        <dbReference type="Pfam" id="PF00174"/>
    </source>
</evidence>
<dbReference type="EMBL" id="CP162602">
    <property type="protein sequence ID" value="XDK26407.1"/>
    <property type="molecule type" value="Genomic_DNA"/>
</dbReference>
<dbReference type="AlphaFoldDB" id="A0AB39HG60"/>
<evidence type="ECO:0000256" key="4">
    <source>
        <dbReference type="ARBA" id="ARBA00023002"/>
    </source>
</evidence>
<feature type="binding site" evidence="5">
    <location>
        <position position="238"/>
    </location>
    <ligand>
        <name>Mo-molybdopterin</name>
        <dbReference type="ChEBI" id="CHEBI:71302"/>
    </ligand>
</feature>
<geneLocation type="plasmid" evidence="7">
    <name>p-HB236076</name>
</geneLocation>
<comment type="catalytic activity">
    <reaction evidence="5">
        <text>L-methionyl-[protein] + a quinone + H2O = L-methionyl-(R)-S-oxide-[protein] + a quinol</text>
        <dbReference type="Rhea" id="RHEA:51296"/>
        <dbReference type="Rhea" id="RHEA-COMP:12313"/>
        <dbReference type="Rhea" id="RHEA-COMP:12314"/>
        <dbReference type="ChEBI" id="CHEBI:15377"/>
        <dbReference type="ChEBI" id="CHEBI:16044"/>
        <dbReference type="ChEBI" id="CHEBI:24646"/>
        <dbReference type="ChEBI" id="CHEBI:45764"/>
        <dbReference type="ChEBI" id="CHEBI:132124"/>
    </reaction>
</comment>
<feature type="binding site" evidence="5">
    <location>
        <position position="88"/>
    </location>
    <ligand>
        <name>Mo-molybdopterin</name>
        <dbReference type="ChEBI" id="CHEBI:71302"/>
    </ligand>
</feature>
<evidence type="ECO:0000313" key="7">
    <source>
        <dbReference type="EMBL" id="XDK26407.1"/>
    </source>
</evidence>
<dbReference type="InterPro" id="IPR022867">
    <property type="entry name" value="MsrP"/>
</dbReference>
<dbReference type="InterPro" id="IPR036374">
    <property type="entry name" value="OxRdtase_Mopterin-bd_sf"/>
</dbReference>
<dbReference type="RefSeq" id="WP_306099297.1">
    <property type="nucleotide sequence ID" value="NZ_CP162602.1"/>
</dbReference>
<reference evidence="7" key="1">
    <citation type="submission" date="2024-07" db="EMBL/GenBank/DDBJ databases">
        <title>Genome Analysis of a Potential Novel Vibrio Species Secreting pH- and Thermo-stable Alginate Lyase and its Application in Producing Alginate Oligosaccharides.</title>
        <authorList>
            <person name="Huang H."/>
            <person name="Bao K."/>
        </authorList>
    </citation>
    <scope>NUCLEOTIDE SEQUENCE</scope>
    <source>
        <strain evidence="7">HB236076</strain>
        <plasmid evidence="7">p-HB236076</plasmid>
    </source>
</reference>
<dbReference type="GO" id="GO:0016672">
    <property type="term" value="F:oxidoreductase activity, acting on a sulfur group of donors, quinone or similar compound as acceptor"/>
    <property type="evidence" value="ECO:0007669"/>
    <property type="project" value="UniProtKB-UniRule"/>
</dbReference>
<feature type="binding site" evidence="5">
    <location>
        <position position="146"/>
    </location>
    <ligand>
        <name>Mo-molybdopterin</name>
        <dbReference type="ChEBI" id="CHEBI:71302"/>
    </ligand>
    <ligandPart>
        <name>Mo</name>
        <dbReference type="ChEBI" id="CHEBI:28685"/>
    </ligandPart>
</feature>
<keyword evidence="1 5" id="KW-0500">Molybdenum</keyword>
<dbReference type="EC" id="1.8.5.-" evidence="5"/>
<feature type="domain" description="Oxidoreductase molybdopterin-binding" evidence="6">
    <location>
        <begin position="107"/>
        <end position="267"/>
    </location>
</feature>
<keyword evidence="3 5" id="KW-0732">Signal</keyword>
<comment type="subunit">
    <text evidence="5">Heterodimer of a catalytic subunit (MsrP) and a heme-binding subunit (MsrQ).</text>
</comment>
<organism evidence="7">
    <name type="scientific">Vibrio sp. HB236076</name>
    <dbReference type="NCBI Taxonomy" id="3232307"/>
    <lineage>
        <taxon>Bacteria</taxon>
        <taxon>Pseudomonadati</taxon>
        <taxon>Pseudomonadota</taxon>
        <taxon>Gammaproteobacteria</taxon>
        <taxon>Vibrionales</taxon>
        <taxon>Vibrionaceae</taxon>
        <taxon>Vibrio</taxon>
    </lineage>
</organism>
<dbReference type="SUPFAM" id="SSF56524">
    <property type="entry name" value="Oxidoreductase molybdopterin-binding domain"/>
    <property type="match status" value="1"/>
</dbReference>
<comment type="PTM">
    <text evidence="5">Predicted to be exported by the Tat system. The position of the signal peptide cleavage has not been experimentally proven.</text>
</comment>
<dbReference type="Gene3D" id="3.90.420.10">
    <property type="entry name" value="Oxidoreductase, molybdopterin-binding domain"/>
    <property type="match status" value="1"/>
</dbReference>
<dbReference type="KEGG" id="vih:AB0763_15250"/>
<keyword evidence="7" id="KW-0614">Plasmid</keyword>
<name>A0AB39HG60_9VIBR</name>
<feature type="binding site" evidence="5">
    <location>
        <begin position="91"/>
        <end position="92"/>
    </location>
    <ligand>
        <name>Mo-molybdopterin</name>
        <dbReference type="ChEBI" id="CHEBI:71302"/>
    </ligand>
</feature>
<comment type="cofactor">
    <cofactor evidence="5">
        <name>Mo-molybdopterin</name>
        <dbReference type="ChEBI" id="CHEBI:71302"/>
    </cofactor>
    <text evidence="5">Binds 1 Mo-molybdopterin (Mo-MPT) cofactor per subunit.</text>
</comment>
<dbReference type="InterPro" id="IPR006311">
    <property type="entry name" value="TAT_signal"/>
</dbReference>
<feature type="binding site" evidence="5">
    <location>
        <position position="233"/>
    </location>
    <ligand>
        <name>Mo-molybdopterin</name>
        <dbReference type="ChEBI" id="CHEBI:71302"/>
    </ligand>
</feature>
<dbReference type="GO" id="GO:0046872">
    <property type="term" value="F:metal ion binding"/>
    <property type="evidence" value="ECO:0007669"/>
    <property type="project" value="UniProtKB-KW"/>
</dbReference>
<keyword evidence="4 5" id="KW-0560">Oxidoreductase</keyword>